<protein>
    <recommendedName>
        <fullName evidence="5">ATP-grasp domain-containing protein</fullName>
    </recommendedName>
</protein>
<evidence type="ECO:0000256" key="2">
    <source>
        <dbReference type="ARBA" id="ARBA00022741"/>
    </source>
</evidence>
<dbReference type="GO" id="GO:0046872">
    <property type="term" value="F:metal ion binding"/>
    <property type="evidence" value="ECO:0007669"/>
    <property type="project" value="InterPro"/>
</dbReference>
<dbReference type="RefSeq" id="XP_009040456.1">
    <property type="nucleotide sequence ID" value="XM_009042208.1"/>
</dbReference>
<evidence type="ECO:0000313" key="7">
    <source>
        <dbReference type="Proteomes" id="UP000002729"/>
    </source>
</evidence>
<dbReference type="InParanoid" id="F0YJ39"/>
<keyword evidence="3 4" id="KW-0067">ATP-binding</keyword>
<dbReference type="eggNOG" id="ENOG502RN4Y">
    <property type="taxonomic scope" value="Eukaryota"/>
</dbReference>
<dbReference type="InterPro" id="IPR011761">
    <property type="entry name" value="ATP-grasp"/>
</dbReference>
<keyword evidence="1" id="KW-0436">Ligase</keyword>
<dbReference type="OrthoDB" id="434648at2759"/>
<dbReference type="SUPFAM" id="SSF56059">
    <property type="entry name" value="Glutathione synthetase ATP-binding domain-like"/>
    <property type="match status" value="1"/>
</dbReference>
<dbReference type="GO" id="GO:0005524">
    <property type="term" value="F:ATP binding"/>
    <property type="evidence" value="ECO:0007669"/>
    <property type="project" value="UniProtKB-UniRule"/>
</dbReference>
<dbReference type="AlphaFoldDB" id="F0YJ39"/>
<dbReference type="PANTHER" id="PTHR43585:SF2">
    <property type="entry name" value="ATP-GRASP ENZYME FSQD"/>
    <property type="match status" value="1"/>
</dbReference>
<dbReference type="GO" id="GO:0016874">
    <property type="term" value="F:ligase activity"/>
    <property type="evidence" value="ECO:0007669"/>
    <property type="project" value="UniProtKB-KW"/>
</dbReference>
<dbReference type="Gene3D" id="3.40.50.20">
    <property type="match status" value="1"/>
</dbReference>
<dbReference type="Pfam" id="PF13535">
    <property type="entry name" value="ATP-grasp_4"/>
    <property type="match status" value="1"/>
</dbReference>
<dbReference type="SMART" id="SM01209">
    <property type="entry name" value="GARS_A"/>
    <property type="match status" value="1"/>
</dbReference>
<evidence type="ECO:0000256" key="3">
    <source>
        <dbReference type="ARBA" id="ARBA00022840"/>
    </source>
</evidence>
<feature type="domain" description="ATP-grasp" evidence="5">
    <location>
        <begin position="43"/>
        <end position="236"/>
    </location>
</feature>
<evidence type="ECO:0000256" key="4">
    <source>
        <dbReference type="PROSITE-ProRule" id="PRU00409"/>
    </source>
</evidence>
<organism evidence="7">
    <name type="scientific">Aureococcus anophagefferens</name>
    <name type="common">Harmful bloom alga</name>
    <dbReference type="NCBI Taxonomy" id="44056"/>
    <lineage>
        <taxon>Eukaryota</taxon>
        <taxon>Sar</taxon>
        <taxon>Stramenopiles</taxon>
        <taxon>Ochrophyta</taxon>
        <taxon>Pelagophyceae</taxon>
        <taxon>Pelagomonadales</taxon>
        <taxon>Pelagomonadaceae</taxon>
        <taxon>Aureococcus</taxon>
    </lineage>
</organism>
<evidence type="ECO:0000259" key="5">
    <source>
        <dbReference type="PROSITE" id="PS50975"/>
    </source>
</evidence>
<keyword evidence="2 4" id="KW-0547">Nucleotide-binding</keyword>
<sequence>MPAGVCTFCELSVPLVARLAEALGLPGPSSKAVDTARDKHKTRGAMRAAGLPSPECFKVECADDLAAAAQKVGFPAVLKPLNGAASLGVKKVASENELKRSYDEVRKEMDETVDFLFEEYLDGPEVDVDVVMARGRPAYAKVVDNGPTAEPYFAETWGLCPSLLKEADQAALEQLAVDALAACGFEVGVFHVECKLTSRGPRLIEINARMGGGQVRKTHLLCSGVDLVEETLFTAVGIPCNPHVVPGKAVAYTYVTSPESGVAAGVAAQAAALAASDPLVVYAKPLVADGAAVVGANDALPDWILDVMTTHDDPKAALDHVLGLATTLDMAKLVIH</sequence>
<dbReference type="PANTHER" id="PTHR43585">
    <property type="entry name" value="FUMIPYRROLE BIOSYNTHESIS PROTEIN C"/>
    <property type="match status" value="1"/>
</dbReference>
<dbReference type="EMBL" id="GL833146">
    <property type="protein sequence ID" value="EGB04900.1"/>
    <property type="molecule type" value="Genomic_DNA"/>
</dbReference>
<dbReference type="Proteomes" id="UP000002729">
    <property type="component" value="Unassembled WGS sequence"/>
</dbReference>
<keyword evidence="7" id="KW-1185">Reference proteome</keyword>
<reference evidence="6 7" key="1">
    <citation type="journal article" date="2011" name="Proc. Natl. Acad. Sci. U.S.A.">
        <title>Niche of harmful alga Aureococcus anophagefferens revealed through ecogenomics.</title>
        <authorList>
            <person name="Gobler C.J."/>
            <person name="Berry D.L."/>
            <person name="Dyhrman S.T."/>
            <person name="Wilhelm S.W."/>
            <person name="Salamov A."/>
            <person name="Lobanov A.V."/>
            <person name="Zhang Y."/>
            <person name="Collier J.L."/>
            <person name="Wurch L.L."/>
            <person name="Kustka A.B."/>
            <person name="Dill B.D."/>
            <person name="Shah M."/>
            <person name="VerBerkmoes N.C."/>
            <person name="Kuo A."/>
            <person name="Terry A."/>
            <person name="Pangilinan J."/>
            <person name="Lindquist E.A."/>
            <person name="Lucas S."/>
            <person name="Paulsen I.T."/>
            <person name="Hattenrath-Lehmann T.K."/>
            <person name="Talmage S.C."/>
            <person name="Walker E.A."/>
            <person name="Koch F."/>
            <person name="Burson A.M."/>
            <person name="Marcoval M.A."/>
            <person name="Tang Y.Z."/>
            <person name="Lecleir G.R."/>
            <person name="Coyne K.J."/>
            <person name="Berg G.M."/>
            <person name="Bertrand E.M."/>
            <person name="Saito M.A."/>
            <person name="Gladyshev V.N."/>
            <person name="Grigoriev I.V."/>
        </authorList>
    </citation>
    <scope>NUCLEOTIDE SEQUENCE [LARGE SCALE GENOMIC DNA]</scope>
    <source>
        <strain evidence="7">CCMP 1984</strain>
    </source>
</reference>
<gene>
    <name evidence="6" type="ORF">AURANDRAFT_31774</name>
</gene>
<proteinExistence type="predicted"/>
<dbReference type="Gene3D" id="3.30.470.20">
    <property type="entry name" value="ATP-grasp fold, B domain"/>
    <property type="match status" value="1"/>
</dbReference>
<dbReference type="OMA" id="KSIEWTI"/>
<dbReference type="InterPro" id="IPR052032">
    <property type="entry name" value="ATP-dep_AA_Ligase"/>
</dbReference>
<evidence type="ECO:0000256" key="1">
    <source>
        <dbReference type="ARBA" id="ARBA00022598"/>
    </source>
</evidence>
<accession>F0YJ39</accession>
<dbReference type="GeneID" id="20221041"/>
<dbReference type="PROSITE" id="PS50975">
    <property type="entry name" value="ATP_GRASP"/>
    <property type="match status" value="1"/>
</dbReference>
<name>F0YJ39_AURAN</name>
<evidence type="ECO:0000313" key="6">
    <source>
        <dbReference type="EMBL" id="EGB04900.1"/>
    </source>
</evidence>
<dbReference type="KEGG" id="aaf:AURANDRAFT_31774"/>